<protein>
    <submittedName>
        <fullName evidence="4">Hpt domain-containing protein</fullName>
    </submittedName>
</protein>
<keyword evidence="1" id="KW-0902">Two-component regulatory system</keyword>
<feature type="domain" description="HPt" evidence="3">
    <location>
        <begin position="1"/>
        <end position="81"/>
    </location>
</feature>
<evidence type="ECO:0000313" key="5">
    <source>
        <dbReference type="Proteomes" id="UP000183987"/>
    </source>
</evidence>
<evidence type="ECO:0000313" key="4">
    <source>
        <dbReference type="EMBL" id="SHF61177.1"/>
    </source>
</evidence>
<reference evidence="5" key="1">
    <citation type="submission" date="2016-11" db="EMBL/GenBank/DDBJ databases">
        <authorList>
            <person name="Varghese N."/>
            <person name="Submissions S."/>
        </authorList>
    </citation>
    <scope>NUCLEOTIDE SEQUENCE [LARGE SCALE GENOMIC DNA]</scope>
    <source>
        <strain evidence="5">DSM 29326</strain>
    </source>
</reference>
<dbReference type="PROSITE" id="PS50894">
    <property type="entry name" value="HPT"/>
    <property type="match status" value="1"/>
</dbReference>
<dbReference type="InterPro" id="IPR036641">
    <property type="entry name" value="HPT_dom_sf"/>
</dbReference>
<dbReference type="Proteomes" id="UP000183987">
    <property type="component" value="Unassembled WGS sequence"/>
</dbReference>
<dbReference type="Pfam" id="PF01627">
    <property type="entry name" value="Hpt"/>
    <property type="match status" value="1"/>
</dbReference>
<dbReference type="SUPFAM" id="SSF47226">
    <property type="entry name" value="Histidine-containing phosphotransfer domain, HPT domain"/>
    <property type="match status" value="1"/>
</dbReference>
<dbReference type="InterPro" id="IPR008207">
    <property type="entry name" value="Sig_transdc_His_kin_Hpt_dom"/>
</dbReference>
<dbReference type="AlphaFoldDB" id="A0A1M5D2T8"/>
<feature type="modified residue" description="Phosphohistidine" evidence="2">
    <location>
        <position position="24"/>
    </location>
</feature>
<evidence type="ECO:0000259" key="3">
    <source>
        <dbReference type="PROSITE" id="PS50894"/>
    </source>
</evidence>
<keyword evidence="5" id="KW-1185">Reference proteome</keyword>
<keyword evidence="2" id="KW-0597">Phosphoprotein</keyword>
<dbReference type="EMBL" id="FQUE01000009">
    <property type="protein sequence ID" value="SHF61177.1"/>
    <property type="molecule type" value="Genomic_DNA"/>
</dbReference>
<dbReference type="Gene3D" id="1.20.120.160">
    <property type="entry name" value="HPT domain"/>
    <property type="match status" value="1"/>
</dbReference>
<name>A0A1M5D2T8_LOKAT</name>
<sequence length="96" mass="10046">LLAQALAGHADPVATTAEIEGILHKIAGSAGSVGLHELGEEASRLECLIRDQRALDRWNVADIADGLDSFLDMSLDICEPVEDAAPLPNASWAAVS</sequence>
<organism evidence="4 5">
    <name type="scientific">Loktanella atrilutea</name>
    <dbReference type="NCBI Taxonomy" id="366533"/>
    <lineage>
        <taxon>Bacteria</taxon>
        <taxon>Pseudomonadati</taxon>
        <taxon>Pseudomonadota</taxon>
        <taxon>Alphaproteobacteria</taxon>
        <taxon>Rhodobacterales</taxon>
        <taxon>Roseobacteraceae</taxon>
        <taxon>Loktanella</taxon>
    </lineage>
</organism>
<gene>
    <name evidence="4" type="ORF">SAMN05444339_1091</name>
</gene>
<evidence type="ECO:0000256" key="2">
    <source>
        <dbReference type="PROSITE-ProRule" id="PRU00110"/>
    </source>
</evidence>
<dbReference type="GO" id="GO:0004672">
    <property type="term" value="F:protein kinase activity"/>
    <property type="evidence" value="ECO:0007669"/>
    <property type="project" value="UniProtKB-ARBA"/>
</dbReference>
<feature type="non-terminal residue" evidence="4">
    <location>
        <position position="1"/>
    </location>
</feature>
<evidence type="ECO:0000256" key="1">
    <source>
        <dbReference type="ARBA" id="ARBA00023012"/>
    </source>
</evidence>
<dbReference type="GO" id="GO:0000160">
    <property type="term" value="P:phosphorelay signal transduction system"/>
    <property type="evidence" value="ECO:0007669"/>
    <property type="project" value="UniProtKB-KW"/>
</dbReference>
<dbReference type="RefSeq" id="WP_178352767.1">
    <property type="nucleotide sequence ID" value="NZ_FQUE01000009.1"/>
</dbReference>
<proteinExistence type="predicted"/>
<accession>A0A1M5D2T8</accession>